<evidence type="ECO:0000259" key="6">
    <source>
        <dbReference type="PROSITE" id="PS51379"/>
    </source>
</evidence>
<dbReference type="SUPFAM" id="SSF53920">
    <property type="entry name" value="Fe-only hydrogenase"/>
    <property type="match status" value="1"/>
</dbReference>
<evidence type="ECO:0000256" key="1">
    <source>
        <dbReference type="ARBA" id="ARBA00001974"/>
    </source>
</evidence>
<dbReference type="InterPro" id="IPR050340">
    <property type="entry name" value="Cytosolic_Fe-S_CAF"/>
</dbReference>
<evidence type="ECO:0000256" key="4">
    <source>
        <dbReference type="ARBA" id="ARBA00022827"/>
    </source>
</evidence>
<dbReference type="Gene3D" id="3.30.70.20">
    <property type="match status" value="1"/>
</dbReference>
<dbReference type="SUPFAM" id="SSF63380">
    <property type="entry name" value="Riboflavin synthase domain-like"/>
    <property type="match status" value="1"/>
</dbReference>
<feature type="domain" description="FAD-binding FR-type" evidence="7">
    <location>
        <begin position="541"/>
        <end position="774"/>
    </location>
</feature>
<dbReference type="InterPro" id="IPR036991">
    <property type="entry name" value="Fe_hydrogenase_ssu_sf"/>
</dbReference>
<dbReference type="Pfam" id="PF02256">
    <property type="entry name" value="Fe_hyd_SSU"/>
    <property type="match status" value="1"/>
</dbReference>
<keyword evidence="4" id="KW-0274">FAD</keyword>
<dbReference type="Pfam" id="PF00667">
    <property type="entry name" value="FAD_binding_1"/>
    <property type="match status" value="1"/>
</dbReference>
<accession>A0A0G4GU65</accession>
<dbReference type="InterPro" id="IPR017927">
    <property type="entry name" value="FAD-bd_FR_type"/>
</dbReference>
<dbReference type="Gene3D" id="3.40.50.1780">
    <property type="match status" value="1"/>
</dbReference>
<dbReference type="AlphaFoldDB" id="A0A0G4GU65"/>
<dbReference type="GO" id="GO:0016491">
    <property type="term" value="F:oxidoreductase activity"/>
    <property type="evidence" value="ECO:0007669"/>
    <property type="project" value="UniProtKB-KW"/>
</dbReference>
<dbReference type="VEuPathDB" id="CryptoDB:Cvel_23382"/>
<dbReference type="Gene3D" id="3.40.950.10">
    <property type="entry name" value="Fe-only Hydrogenase (Larger Subunit), Chain L, domain 3"/>
    <property type="match status" value="1"/>
</dbReference>
<reference evidence="8" key="1">
    <citation type="submission" date="2014-11" db="EMBL/GenBank/DDBJ databases">
        <authorList>
            <person name="Otto D Thomas"/>
            <person name="Naeem Raeece"/>
        </authorList>
    </citation>
    <scope>NUCLEOTIDE SEQUENCE</scope>
</reference>
<dbReference type="Gene3D" id="4.10.260.20">
    <property type="entry name" value="Iron hydrogenase, small subunit"/>
    <property type="match status" value="1"/>
</dbReference>
<comment type="similarity">
    <text evidence="2">Belongs to the NARF family.</text>
</comment>
<evidence type="ECO:0000256" key="3">
    <source>
        <dbReference type="ARBA" id="ARBA00022630"/>
    </source>
</evidence>
<organism evidence="8">
    <name type="scientific">Chromera velia CCMP2878</name>
    <dbReference type="NCBI Taxonomy" id="1169474"/>
    <lineage>
        <taxon>Eukaryota</taxon>
        <taxon>Sar</taxon>
        <taxon>Alveolata</taxon>
        <taxon>Colpodellida</taxon>
        <taxon>Chromeraceae</taxon>
        <taxon>Chromera</taxon>
    </lineage>
</organism>
<gene>
    <name evidence="8" type="ORF">Cvel_23382</name>
</gene>
<dbReference type="Gene3D" id="2.40.30.10">
    <property type="entry name" value="Translation factors"/>
    <property type="match status" value="1"/>
</dbReference>
<dbReference type="InterPro" id="IPR003149">
    <property type="entry name" value="Fe_hydrogenase_ssu"/>
</dbReference>
<dbReference type="Gene3D" id="1.20.990.10">
    <property type="entry name" value="NADPH-cytochrome p450 Reductase, Chain A, domain 3"/>
    <property type="match status" value="1"/>
</dbReference>
<dbReference type="InterPro" id="IPR039261">
    <property type="entry name" value="FNR_nucleotide-bd"/>
</dbReference>
<dbReference type="InterPro" id="IPR001433">
    <property type="entry name" value="OxRdtase_FAD/NAD-bd"/>
</dbReference>
<dbReference type="InterPro" id="IPR017900">
    <property type="entry name" value="4Fe4S_Fe_S_CS"/>
</dbReference>
<dbReference type="InterPro" id="IPR004108">
    <property type="entry name" value="Fe_hydrogenase_lsu_C"/>
</dbReference>
<name>A0A0G4GU65_9ALVE</name>
<dbReference type="SUPFAM" id="SSF54862">
    <property type="entry name" value="4Fe-4S ferredoxins"/>
    <property type="match status" value="1"/>
</dbReference>
<dbReference type="PROSITE" id="PS51384">
    <property type="entry name" value="FAD_FR"/>
    <property type="match status" value="1"/>
</dbReference>
<sequence length="918" mass="101983">MLRQFTCRGPLRQLPALLPTTRHLAAMVCGSAHRLLPAVSRIAQVRYQSTASLARGEFKDFAHSAPTPFNKEEDVAIAFDGKVCIECRACELVCPVSRTVPPASGFDADTCIKCGRCLQVCPTGAIFTPSFDIKAKIAALKKQGVLTMAQVAPAIRAVLTDEEICFGLRRLGFDLVFDTNVAADITIMEESRELLERITKPSPEAPLPMFTSCCPAWVNMVEKQYPHLAPHLSTCMSPQAMLGQLVRHQFKTQRGIPPEKIYIASVMPCVAKKDEVRRKQLRGAIDDVITSRELMAQAPLNFDRETTSPEYLKYDTPLDEASGAGKIFGNTGGVMEAAIRTAYWMYTGQEPPRVQFTDFETEKGIREYSIDLDENTTVRAAIVNGTKNLGELLANMNQYHMIEVMNCEGGCVNGPGQPLGLDWKAIKGRHGKLFDNDKHSKYFASHQTPEIHQLYEKELQDAELRHHLFHTHYHPRDAAPEFSVPAEHGHGVAEQHPPVHSPVSGEDLKWHPRTPVDVQPFTEFHNVTARLVEESGARLPLGFSEAFISESRQLTPEGYSPEQFLLRFSAPHNPVLPSMNPSLLHFAHCNKDLPPPPKEGEENGFHYRTGDHIGIAPCNVPAEVDAVLNHFEWDADALVTVKSQDPVRQYPAEPMTVRCLFSQFVDLSGPVGYGVRRLLKPDSGFLPGVRTHGEALMMIPKGVYSISQIVSLSPPIQPRYYSIASSSTRNPRELELLVAKVAGGLATSFMCGPYEMIQGRPIAVRLRRGVFNYPEDPSTPLVAVSVGTGLAPVRSFMLERADRGIQGNCVVIHGCRHKAKDFVCVEDLHSGGAEEYVAFSRDGEKKVYIHDKIVEGRAAIWELLEKPNCQFFYCGAAGKVCQQMEAALFQGAEMLGRTDGHDVIQRMRDEHRYHLEAY</sequence>
<comment type="cofactor">
    <cofactor evidence="1">
        <name>FAD</name>
        <dbReference type="ChEBI" id="CHEBI:57692"/>
    </cofactor>
</comment>
<feature type="domain" description="4Fe-4S ferredoxin-type" evidence="6">
    <location>
        <begin position="102"/>
        <end position="131"/>
    </location>
</feature>
<dbReference type="SUPFAM" id="SSF52343">
    <property type="entry name" value="Ferredoxin reductase-like, C-terminal NADP-linked domain"/>
    <property type="match status" value="1"/>
</dbReference>
<dbReference type="PROSITE" id="PS51379">
    <property type="entry name" value="4FE4S_FER_2"/>
    <property type="match status" value="2"/>
</dbReference>
<dbReference type="PANTHER" id="PTHR11615">
    <property type="entry name" value="NITRATE, FORMATE, IRON DEHYDROGENASE"/>
    <property type="match status" value="1"/>
</dbReference>
<dbReference type="PROSITE" id="PS00198">
    <property type="entry name" value="4FE4S_FER_1"/>
    <property type="match status" value="1"/>
</dbReference>
<keyword evidence="5" id="KW-0560">Oxidoreductase</keyword>
<feature type="domain" description="4Fe-4S ferredoxin-type" evidence="6">
    <location>
        <begin position="75"/>
        <end position="97"/>
    </location>
</feature>
<dbReference type="InterPro" id="IPR009016">
    <property type="entry name" value="Fe_hydrogenase"/>
</dbReference>
<dbReference type="InterPro" id="IPR017896">
    <property type="entry name" value="4Fe4S_Fe-S-bd"/>
</dbReference>
<dbReference type="SMART" id="SM00902">
    <property type="entry name" value="Fe_hyd_SSU"/>
    <property type="match status" value="1"/>
</dbReference>
<evidence type="ECO:0000256" key="2">
    <source>
        <dbReference type="ARBA" id="ARBA00006596"/>
    </source>
</evidence>
<keyword evidence="3" id="KW-0285">Flavoprotein</keyword>
<dbReference type="InterPro" id="IPR001709">
    <property type="entry name" value="Flavoprot_Pyr_Nucl_cyt_Rdtase"/>
</dbReference>
<evidence type="ECO:0000259" key="7">
    <source>
        <dbReference type="PROSITE" id="PS51384"/>
    </source>
</evidence>
<protein>
    <submittedName>
        <fullName evidence="8">Uncharacterized protein</fullName>
    </submittedName>
</protein>
<dbReference type="Gene3D" id="3.40.50.80">
    <property type="entry name" value="Nucleotide-binding domain of ferredoxin-NADP reductase (FNR) module"/>
    <property type="match status" value="1"/>
</dbReference>
<proteinExistence type="inferred from homology"/>
<dbReference type="EMBL" id="CDMZ01001551">
    <property type="protein sequence ID" value="CEM34285.1"/>
    <property type="molecule type" value="Genomic_DNA"/>
</dbReference>
<dbReference type="Pfam" id="PF00175">
    <property type="entry name" value="NAD_binding_1"/>
    <property type="match status" value="1"/>
</dbReference>
<evidence type="ECO:0000256" key="5">
    <source>
        <dbReference type="ARBA" id="ARBA00023002"/>
    </source>
</evidence>
<dbReference type="PRINTS" id="PR00371">
    <property type="entry name" value="FPNCR"/>
</dbReference>
<dbReference type="Pfam" id="PF02906">
    <property type="entry name" value="Fe_hyd_lg_C"/>
    <property type="match status" value="1"/>
</dbReference>
<evidence type="ECO:0000313" key="8">
    <source>
        <dbReference type="EMBL" id="CEM34285.1"/>
    </source>
</evidence>
<dbReference type="InterPro" id="IPR003097">
    <property type="entry name" value="CysJ-like_FAD-binding"/>
</dbReference>
<dbReference type="InterPro" id="IPR023173">
    <property type="entry name" value="NADPH_Cyt_P450_Rdtase_alpha"/>
</dbReference>
<dbReference type="Pfam" id="PF00037">
    <property type="entry name" value="Fer4"/>
    <property type="match status" value="1"/>
</dbReference>
<dbReference type="InterPro" id="IPR017938">
    <property type="entry name" value="Riboflavin_synthase-like_b-brl"/>
</dbReference>